<organism evidence="13 14">
    <name type="scientific">Paracidovorax cattleyae</name>
    <dbReference type="NCBI Taxonomy" id="80868"/>
    <lineage>
        <taxon>Bacteria</taxon>
        <taxon>Pseudomonadati</taxon>
        <taxon>Pseudomonadota</taxon>
        <taxon>Betaproteobacteria</taxon>
        <taxon>Burkholderiales</taxon>
        <taxon>Comamonadaceae</taxon>
        <taxon>Paracidovorax</taxon>
    </lineage>
</organism>
<dbReference type="RefSeq" id="WP_092832278.1">
    <property type="nucleotide sequence ID" value="NZ_CP028290.1"/>
</dbReference>
<keyword evidence="6 13" id="KW-0418">Kinase</keyword>
<dbReference type="PRINTS" id="PR00344">
    <property type="entry name" value="BCTRLSENSOR"/>
</dbReference>
<dbReference type="InterPro" id="IPR054327">
    <property type="entry name" value="His-kinase-like_sensor"/>
</dbReference>
<keyword evidence="5" id="KW-0732">Signal</keyword>
<dbReference type="InterPro" id="IPR003661">
    <property type="entry name" value="HisK_dim/P_dom"/>
</dbReference>
<evidence type="ECO:0000259" key="12">
    <source>
        <dbReference type="PROSITE" id="PS50109"/>
    </source>
</evidence>
<gene>
    <name evidence="13" type="ORF">SAMN04489708_10381</name>
</gene>
<evidence type="ECO:0000256" key="7">
    <source>
        <dbReference type="ARBA" id="ARBA00023012"/>
    </source>
</evidence>
<dbReference type="SUPFAM" id="SSF47384">
    <property type="entry name" value="Homodimeric domain of signal transducing histidine kinase"/>
    <property type="match status" value="1"/>
</dbReference>
<name>A0A1H0M1P5_9BURK</name>
<keyword evidence="8" id="KW-0843">Virulence</keyword>
<dbReference type="OrthoDB" id="567977at2"/>
<evidence type="ECO:0000256" key="5">
    <source>
        <dbReference type="ARBA" id="ARBA00022729"/>
    </source>
</evidence>
<keyword evidence="11" id="KW-0812">Transmembrane</keyword>
<dbReference type="CDD" id="cd00082">
    <property type="entry name" value="HisKA"/>
    <property type="match status" value="1"/>
</dbReference>
<feature type="transmembrane region" description="Helical" evidence="11">
    <location>
        <begin position="29"/>
        <end position="50"/>
    </location>
</feature>
<evidence type="ECO:0000256" key="1">
    <source>
        <dbReference type="ARBA" id="ARBA00000085"/>
    </source>
</evidence>
<keyword evidence="11" id="KW-1133">Transmembrane helix</keyword>
<dbReference type="EMBL" id="FNJL01000003">
    <property type="protein sequence ID" value="SDO74274.1"/>
    <property type="molecule type" value="Genomic_DNA"/>
</dbReference>
<evidence type="ECO:0000256" key="3">
    <source>
        <dbReference type="ARBA" id="ARBA00022553"/>
    </source>
</evidence>
<dbReference type="Gene3D" id="1.10.287.130">
    <property type="match status" value="1"/>
</dbReference>
<dbReference type="Gene3D" id="3.30.450.20">
    <property type="entry name" value="PAS domain"/>
    <property type="match status" value="2"/>
</dbReference>
<dbReference type="InterPro" id="IPR005467">
    <property type="entry name" value="His_kinase_dom"/>
</dbReference>
<dbReference type="SUPFAM" id="SSF55874">
    <property type="entry name" value="ATPase domain of HSP90 chaperone/DNA topoisomerase II/histidine kinase"/>
    <property type="match status" value="1"/>
</dbReference>
<evidence type="ECO:0000256" key="11">
    <source>
        <dbReference type="SAM" id="Phobius"/>
    </source>
</evidence>
<dbReference type="CDD" id="cd16922">
    <property type="entry name" value="HATPase_EvgS-ArcB-TorS-like"/>
    <property type="match status" value="1"/>
</dbReference>
<dbReference type="PROSITE" id="PS50109">
    <property type="entry name" value="HIS_KIN"/>
    <property type="match status" value="1"/>
</dbReference>
<dbReference type="CDD" id="cd12915">
    <property type="entry name" value="PDC2_DGC_like"/>
    <property type="match status" value="1"/>
</dbReference>
<evidence type="ECO:0000313" key="13">
    <source>
        <dbReference type="EMBL" id="SDO74274.1"/>
    </source>
</evidence>
<evidence type="ECO:0000256" key="2">
    <source>
        <dbReference type="ARBA" id="ARBA00012438"/>
    </source>
</evidence>
<dbReference type="Proteomes" id="UP000199317">
    <property type="component" value="Unassembled WGS sequence"/>
</dbReference>
<evidence type="ECO:0000256" key="9">
    <source>
        <dbReference type="ARBA" id="ARBA00058004"/>
    </source>
</evidence>
<dbReference type="InterPro" id="IPR036097">
    <property type="entry name" value="HisK_dim/P_sf"/>
</dbReference>
<feature type="transmembrane region" description="Helical" evidence="11">
    <location>
        <begin position="318"/>
        <end position="338"/>
    </location>
</feature>
<dbReference type="GO" id="GO:0005886">
    <property type="term" value="C:plasma membrane"/>
    <property type="evidence" value="ECO:0007669"/>
    <property type="project" value="TreeGrafter"/>
</dbReference>
<dbReference type="SMART" id="SM00388">
    <property type="entry name" value="HisKA"/>
    <property type="match status" value="1"/>
</dbReference>
<dbReference type="InterPro" id="IPR036890">
    <property type="entry name" value="HATPase_C_sf"/>
</dbReference>
<keyword evidence="3" id="KW-0597">Phosphoprotein</keyword>
<dbReference type="Pfam" id="PF02518">
    <property type="entry name" value="HATPase_c"/>
    <property type="match status" value="1"/>
</dbReference>
<evidence type="ECO:0000256" key="10">
    <source>
        <dbReference type="ARBA" id="ARBA00070152"/>
    </source>
</evidence>
<feature type="domain" description="Histidine kinase" evidence="12">
    <location>
        <begin position="371"/>
        <end position="588"/>
    </location>
</feature>
<comment type="function">
    <text evidence="9">Member of the two-component regulatory system BvgS/BvgA. Phosphorylates BvgA via a four-step phosphorelay in response to environmental signals.</text>
</comment>
<keyword evidence="7" id="KW-0902">Two-component regulatory system</keyword>
<keyword evidence="4" id="KW-0808">Transferase</keyword>
<dbReference type="PANTHER" id="PTHR43047:SF72">
    <property type="entry name" value="OSMOSENSING HISTIDINE PROTEIN KINASE SLN1"/>
    <property type="match status" value="1"/>
</dbReference>
<dbReference type="FunFam" id="3.30.565.10:FF:000010">
    <property type="entry name" value="Sensor histidine kinase RcsC"/>
    <property type="match status" value="1"/>
</dbReference>
<evidence type="ECO:0000256" key="4">
    <source>
        <dbReference type="ARBA" id="ARBA00022679"/>
    </source>
</evidence>
<dbReference type="CDD" id="cd12914">
    <property type="entry name" value="PDC1_DGC_like"/>
    <property type="match status" value="1"/>
</dbReference>
<dbReference type="GO" id="GO:0000155">
    <property type="term" value="F:phosphorelay sensor kinase activity"/>
    <property type="evidence" value="ECO:0007669"/>
    <property type="project" value="InterPro"/>
</dbReference>
<dbReference type="Gene3D" id="3.30.565.10">
    <property type="entry name" value="Histidine kinase-like ATPase, C-terminal domain"/>
    <property type="match status" value="1"/>
</dbReference>
<dbReference type="SMART" id="SM00387">
    <property type="entry name" value="HATPase_c"/>
    <property type="match status" value="1"/>
</dbReference>
<dbReference type="GO" id="GO:0009927">
    <property type="term" value="F:histidine phosphotransfer kinase activity"/>
    <property type="evidence" value="ECO:0007669"/>
    <property type="project" value="TreeGrafter"/>
</dbReference>
<keyword evidence="11" id="KW-0472">Membrane</keyword>
<dbReference type="AlphaFoldDB" id="A0A1H0M1P5"/>
<keyword evidence="14" id="KW-1185">Reference proteome</keyword>
<comment type="catalytic activity">
    <reaction evidence="1">
        <text>ATP + protein L-histidine = ADP + protein N-phospho-L-histidine.</text>
        <dbReference type="EC" id="2.7.13.3"/>
    </reaction>
</comment>
<dbReference type="Pfam" id="PF22588">
    <property type="entry name" value="dCache_1_like"/>
    <property type="match status" value="1"/>
</dbReference>
<reference evidence="14" key="1">
    <citation type="submission" date="2016-10" db="EMBL/GenBank/DDBJ databases">
        <authorList>
            <person name="Varghese N."/>
            <person name="Submissions S."/>
        </authorList>
    </citation>
    <scope>NUCLEOTIDE SEQUENCE [LARGE SCALE GENOMIC DNA]</scope>
    <source>
        <strain evidence="14">DSM 17101</strain>
    </source>
</reference>
<dbReference type="FunFam" id="1.10.287.130:FF:000001">
    <property type="entry name" value="Two-component sensor histidine kinase"/>
    <property type="match status" value="1"/>
</dbReference>
<protein>
    <recommendedName>
        <fullName evidence="10">Virulence sensor protein BvgS</fullName>
        <ecNumber evidence="2">2.7.13.3</ecNumber>
    </recommendedName>
</protein>
<proteinExistence type="predicted"/>
<dbReference type="InterPro" id="IPR003594">
    <property type="entry name" value="HATPase_dom"/>
</dbReference>
<dbReference type="Pfam" id="PF00512">
    <property type="entry name" value="HisKA"/>
    <property type="match status" value="1"/>
</dbReference>
<dbReference type="EC" id="2.7.13.3" evidence="2"/>
<dbReference type="PANTHER" id="PTHR43047">
    <property type="entry name" value="TWO-COMPONENT HISTIDINE PROTEIN KINASE"/>
    <property type="match status" value="1"/>
</dbReference>
<evidence type="ECO:0000313" key="14">
    <source>
        <dbReference type="Proteomes" id="UP000199317"/>
    </source>
</evidence>
<evidence type="ECO:0000256" key="6">
    <source>
        <dbReference type="ARBA" id="ARBA00022777"/>
    </source>
</evidence>
<dbReference type="InterPro" id="IPR004358">
    <property type="entry name" value="Sig_transdc_His_kin-like_C"/>
</dbReference>
<evidence type="ECO:0000256" key="8">
    <source>
        <dbReference type="ARBA" id="ARBA00023026"/>
    </source>
</evidence>
<sequence>MSDPSTRRATEHLPAVPAHTAQGGRRLRALVVGTLLLALTATWALVAISLQTKWQDAVQSQQRQNANLARVLEEQTLRVLAAVDQATLRVAAEVRSGEFTQEDYALFANETGLAPDILTQLSIVGTDGRFVGSNLDPSGFRSPDTDLSEREHIRVHLEPAKVSRARTQVSASGLFIGKPVTGRVSGRRTMQLSRPIIGSDGHLHGVVVASLNPNYFDEVYGGVDIGAQGAVVLMGADFGMLARVIGTQAGDIDQVIEFPPDHPLLDTTRTQGTYQRVSHVDGLSRITAFHRVPGYPLTVLVSTADDEALAEWRTMRNFTVVFAGLFSAALVALCAGFLKGLRQLEQKNVALAASEAQARSANRAKSEFLTAISHELRTPLTSIHGFAELMEQRLEQPSYREAAGLIRSAAEHLNTLLSEILDLAKVQAGAMPIAPGDHAVRELVGTTVDLFAISAAQKGLTLEMRIAPDVPHMLRCDGLRLKQILNNLLSNALKFTRNGGVRLEVDTAEGPVLRFRVIDTGPGIPADLHEVIFEKFSQGSAEVSTQHGGTGLGLALSRGLAELMGGRLGVASESGHGACFTLELPMQTPAPQAAA</sequence>
<accession>A0A1H0M1P5</accession>